<keyword evidence="2 4" id="KW-0813">Transport</keyword>
<dbReference type="PRINTS" id="PR00690">
    <property type="entry name" value="ADHESNFAMILY"/>
</dbReference>
<dbReference type="EMBL" id="QKRB01000057">
    <property type="protein sequence ID" value="PZD93414.1"/>
    <property type="molecule type" value="Genomic_DNA"/>
</dbReference>
<dbReference type="OrthoDB" id="9810636at2"/>
<dbReference type="InterPro" id="IPR006127">
    <property type="entry name" value="ZnuA-like"/>
</dbReference>
<proteinExistence type="inferred from homology"/>
<keyword evidence="8" id="KW-1185">Reference proteome</keyword>
<dbReference type="GO" id="GO:0046872">
    <property type="term" value="F:metal ion binding"/>
    <property type="evidence" value="ECO:0007669"/>
    <property type="project" value="InterPro"/>
</dbReference>
<dbReference type="Proteomes" id="UP000249522">
    <property type="component" value="Unassembled WGS sequence"/>
</dbReference>
<dbReference type="Pfam" id="PF01297">
    <property type="entry name" value="ZnuA"/>
    <property type="match status" value="1"/>
</dbReference>
<protein>
    <submittedName>
        <fullName evidence="7">ABC transporter substrate-binding protein</fullName>
    </submittedName>
</protein>
<evidence type="ECO:0000256" key="5">
    <source>
        <dbReference type="SAM" id="MobiDB-lite"/>
    </source>
</evidence>
<evidence type="ECO:0000256" key="1">
    <source>
        <dbReference type="ARBA" id="ARBA00011028"/>
    </source>
</evidence>
<dbReference type="PRINTS" id="PR00691">
    <property type="entry name" value="ADHESINB"/>
</dbReference>
<accession>A0A2W1LG34</accession>
<feature type="signal peptide" evidence="6">
    <location>
        <begin position="1"/>
        <end position="45"/>
    </location>
</feature>
<evidence type="ECO:0000256" key="3">
    <source>
        <dbReference type="ARBA" id="ARBA00022729"/>
    </source>
</evidence>
<evidence type="ECO:0000256" key="4">
    <source>
        <dbReference type="RuleBase" id="RU003512"/>
    </source>
</evidence>
<comment type="caution">
    <text evidence="7">The sequence shown here is derived from an EMBL/GenBank/DDBJ whole genome shotgun (WGS) entry which is preliminary data.</text>
</comment>
<evidence type="ECO:0000256" key="6">
    <source>
        <dbReference type="SAM" id="SignalP"/>
    </source>
</evidence>
<dbReference type="GO" id="GO:0030001">
    <property type="term" value="P:metal ion transport"/>
    <property type="evidence" value="ECO:0007669"/>
    <property type="project" value="InterPro"/>
</dbReference>
<dbReference type="InterPro" id="IPR006129">
    <property type="entry name" value="AdhesinB"/>
</dbReference>
<dbReference type="AlphaFoldDB" id="A0A2W1LG34"/>
<dbReference type="GO" id="GO:0007155">
    <property type="term" value="P:cell adhesion"/>
    <property type="evidence" value="ECO:0007669"/>
    <property type="project" value="InterPro"/>
</dbReference>
<comment type="similarity">
    <text evidence="1 4">Belongs to the bacterial solute-binding protein 9 family.</text>
</comment>
<dbReference type="RefSeq" id="WP_111149083.1">
    <property type="nucleotide sequence ID" value="NZ_QKRB01000057.1"/>
</dbReference>
<dbReference type="InterPro" id="IPR050492">
    <property type="entry name" value="Bact_metal-bind_prot9"/>
</dbReference>
<feature type="compositionally biased region" description="Basic and acidic residues" evidence="5">
    <location>
        <begin position="148"/>
        <end position="220"/>
    </location>
</feature>
<dbReference type="PANTHER" id="PTHR42953">
    <property type="entry name" value="HIGH-AFFINITY ZINC UPTAKE SYSTEM PROTEIN ZNUA-RELATED"/>
    <property type="match status" value="1"/>
</dbReference>
<dbReference type="SUPFAM" id="SSF53807">
    <property type="entry name" value="Helical backbone' metal receptor"/>
    <property type="match status" value="1"/>
</dbReference>
<name>A0A2W1LG34_9BACL</name>
<dbReference type="InterPro" id="IPR006128">
    <property type="entry name" value="Lipoprotein_PsaA-like"/>
</dbReference>
<sequence>MNLLLDVQNKRKWQAAKNRLIRSAGLLLLASLLILTAACSGGDKAANDNPDKLNIVTSFYPIYYLANEIGGDRVDVTNLIPAGVEPHDWTPKSQDLTKASKAALFIYNGAGFEGWVDNFLQGLGSGHTVKTLEASKGIKLIDGNPEAGHGHEDEHAHEAEGEAEHGHEDEHAHEAEGEAGHGHEDEHAHEAEGEAEHGHEDEHTDEAESSHNHSLDKDPHTWVSPKSAIQMAENIKNSLVEIDADNAAVYEANYEDLAARLNELDQKFAEELAGKSKSDIVVSHQAFGYLCRDYGLNQIAIMGLSPDAEPKAQDIIRIANYVKEHNIQYIFFEEMVSPTLAQTLANEAKVDTLVLNPIEGLTPEQEARGDNYFTLMETNLQNLKKALQ</sequence>
<feature type="chain" id="PRO_5015969569" evidence="6">
    <location>
        <begin position="46"/>
        <end position="388"/>
    </location>
</feature>
<keyword evidence="3 6" id="KW-0732">Signal</keyword>
<evidence type="ECO:0000256" key="2">
    <source>
        <dbReference type="ARBA" id="ARBA00022448"/>
    </source>
</evidence>
<feature type="region of interest" description="Disordered" evidence="5">
    <location>
        <begin position="140"/>
        <end position="222"/>
    </location>
</feature>
<reference evidence="7 8" key="1">
    <citation type="submission" date="2018-06" db="EMBL/GenBank/DDBJ databases">
        <title>Paenibacillus imtechensis sp. nov.</title>
        <authorList>
            <person name="Pinnaka A.K."/>
            <person name="Singh H."/>
            <person name="Kaur M."/>
        </authorList>
    </citation>
    <scope>NUCLEOTIDE SEQUENCE [LARGE SCALE GENOMIC DNA]</scope>
    <source>
        <strain evidence="7 8">SMB1</strain>
    </source>
</reference>
<dbReference type="PANTHER" id="PTHR42953:SF3">
    <property type="entry name" value="HIGH-AFFINITY ZINC UPTAKE SYSTEM PROTEIN ZNUA"/>
    <property type="match status" value="1"/>
</dbReference>
<evidence type="ECO:0000313" key="7">
    <source>
        <dbReference type="EMBL" id="PZD93414.1"/>
    </source>
</evidence>
<evidence type="ECO:0000313" key="8">
    <source>
        <dbReference type="Proteomes" id="UP000249522"/>
    </source>
</evidence>
<organism evidence="7 8">
    <name type="scientific">Paenibacillus sambharensis</name>
    <dbReference type="NCBI Taxonomy" id="1803190"/>
    <lineage>
        <taxon>Bacteria</taxon>
        <taxon>Bacillati</taxon>
        <taxon>Bacillota</taxon>
        <taxon>Bacilli</taxon>
        <taxon>Bacillales</taxon>
        <taxon>Paenibacillaceae</taxon>
        <taxon>Paenibacillus</taxon>
    </lineage>
</organism>
<gene>
    <name evidence="7" type="ORF">DNH61_22550</name>
</gene>
<dbReference type="Gene3D" id="3.40.50.1980">
    <property type="entry name" value="Nitrogenase molybdenum iron protein domain"/>
    <property type="match status" value="2"/>
</dbReference>